<name>A0A2P7B366_9HYPH</name>
<dbReference type="SUPFAM" id="SSF110849">
    <property type="entry name" value="ParB/Sulfiredoxin"/>
    <property type="match status" value="1"/>
</dbReference>
<comment type="similarity">
    <text evidence="1">Belongs to the ParB family.</text>
</comment>
<dbReference type="InterPro" id="IPR036086">
    <property type="entry name" value="ParB/Sulfiredoxin_sf"/>
</dbReference>
<dbReference type="InterPro" id="IPR041468">
    <property type="entry name" value="HTH_ParB/Spo0J"/>
</dbReference>
<dbReference type="PANTHER" id="PTHR33375:SF7">
    <property type="entry name" value="CHROMOSOME 2-PARTITIONING PROTEIN PARB-RELATED"/>
    <property type="match status" value="1"/>
</dbReference>
<dbReference type="SMART" id="SM00470">
    <property type="entry name" value="ParB"/>
    <property type="match status" value="1"/>
</dbReference>
<dbReference type="Gene3D" id="1.10.10.2830">
    <property type="match status" value="1"/>
</dbReference>
<dbReference type="InterPro" id="IPR003115">
    <property type="entry name" value="ParB_N"/>
</dbReference>
<organism evidence="4 5">
    <name type="scientific">Phyllobacterium sophorae</name>
    <dbReference type="NCBI Taxonomy" id="1520277"/>
    <lineage>
        <taxon>Bacteria</taxon>
        <taxon>Pseudomonadati</taxon>
        <taxon>Pseudomonadota</taxon>
        <taxon>Alphaproteobacteria</taxon>
        <taxon>Hyphomicrobiales</taxon>
        <taxon>Phyllobacteriaceae</taxon>
        <taxon>Phyllobacterium</taxon>
    </lineage>
</organism>
<evidence type="ECO:0000256" key="1">
    <source>
        <dbReference type="ARBA" id="ARBA00006295"/>
    </source>
</evidence>
<comment type="caution">
    <text evidence="4">The sequence shown here is derived from an EMBL/GenBank/DDBJ whole genome shotgun (WGS) entry which is preliminary data.</text>
</comment>
<evidence type="ECO:0000313" key="5">
    <source>
        <dbReference type="Proteomes" id="UP000241764"/>
    </source>
</evidence>
<dbReference type="CDD" id="cd16406">
    <property type="entry name" value="ParB_N_like"/>
    <property type="match status" value="1"/>
</dbReference>
<accession>A0A2P7B366</accession>
<feature type="region of interest" description="Disordered" evidence="2">
    <location>
        <begin position="471"/>
        <end position="495"/>
    </location>
</feature>
<sequence length="762" mass="84435">MQQVGRTPEGATALRTAPPPRALLAIPRVPSTGGSRPGACPRPIEERQFMTKEQDFFTTLDKLVMSKNNVRADDESPVDTLAASLLNHGQISALVVEPDGKRYGVVAGGRRYRAFRDLLKRKLITKDFPIKVMFRRQGIDAAEISLAENVERKQMHPAEEAEIFRRLIEEEQASRDQLAERFGVPLHHINRRLKLAKVAPQIIAAYKGGELTLMQTEAFAITDDHQRQVDYFERSQDWNLRPDLIRKALTDSAASLDGSNIAKFVGRADYESAGGEIVTDLFNEDVFFKDNALLTRLAEEKLDRAAKAVARQEGWKWGLACLDYDYRVMERFGNIHGELVPVETPEALELKGKQDELNAQIDAQERALAAPYTNDDGEFLSDEAEEAYSMVYENDEKLSELYDERDTIAQLIGRAATIRRYKPDEIALAGIVCTIGHDGSVEVRRGLVEPEDKPRLAELQERARIRNNIIADRQTAGEEEAADSGSAEAPDESEITAEIERRKAERAATEEAEKEQQRELTADLSQALLGSLSLARTAALRATLADNQDVALRFGAYEFALHMRTAPMREHCPITEMHIGTSHLGEQAESLAGRAYEAHVERLRGGLPCDEQALWDTLMDASTDEIMDIIAVGVAGTIDAHTPQIDTFARSRKKWADNLADRLNLDMREWWTADAAFFGRVSKGVLVNAMAEAAPEITGIQNPQKRDIALAALAKLPKKELVDKAAEAMSGSGWLPAPLRTPKLESQVATAASLPAANEEAA</sequence>
<proteinExistence type="inferred from homology"/>
<feature type="domain" description="ParB-like N-terminal" evidence="3">
    <location>
        <begin position="56"/>
        <end position="150"/>
    </location>
</feature>
<dbReference type="GO" id="GO:0005694">
    <property type="term" value="C:chromosome"/>
    <property type="evidence" value="ECO:0007669"/>
    <property type="project" value="TreeGrafter"/>
</dbReference>
<dbReference type="SUPFAM" id="SSF109709">
    <property type="entry name" value="KorB DNA-binding domain-like"/>
    <property type="match status" value="1"/>
</dbReference>
<evidence type="ECO:0000256" key="2">
    <source>
        <dbReference type="SAM" id="MobiDB-lite"/>
    </source>
</evidence>
<dbReference type="GO" id="GO:0007059">
    <property type="term" value="P:chromosome segregation"/>
    <property type="evidence" value="ECO:0007669"/>
    <property type="project" value="TreeGrafter"/>
</dbReference>
<feature type="region of interest" description="Disordered" evidence="2">
    <location>
        <begin position="1"/>
        <end position="20"/>
    </location>
</feature>
<keyword evidence="5" id="KW-1185">Reference proteome</keyword>
<dbReference type="InterPro" id="IPR004437">
    <property type="entry name" value="ParB/RepB/Spo0J"/>
</dbReference>
<dbReference type="Proteomes" id="UP000241764">
    <property type="component" value="Unassembled WGS sequence"/>
</dbReference>
<dbReference type="Pfam" id="PF17762">
    <property type="entry name" value="HTH_ParB"/>
    <property type="match status" value="1"/>
</dbReference>
<evidence type="ECO:0000313" key="4">
    <source>
        <dbReference type="EMBL" id="PSH60888.1"/>
    </source>
</evidence>
<dbReference type="AlphaFoldDB" id="A0A2P7B366"/>
<dbReference type="Pfam" id="PF02195">
    <property type="entry name" value="ParB_N"/>
    <property type="match status" value="1"/>
</dbReference>
<protein>
    <recommendedName>
        <fullName evidence="3">ParB-like N-terminal domain-containing protein</fullName>
    </recommendedName>
</protein>
<dbReference type="Gene3D" id="3.90.1530.30">
    <property type="match status" value="1"/>
</dbReference>
<dbReference type="EMBL" id="PGGM01000015">
    <property type="protein sequence ID" value="PSH60888.1"/>
    <property type="molecule type" value="Genomic_DNA"/>
</dbReference>
<dbReference type="PANTHER" id="PTHR33375">
    <property type="entry name" value="CHROMOSOME-PARTITIONING PROTEIN PARB-RELATED"/>
    <property type="match status" value="1"/>
</dbReference>
<evidence type="ECO:0000259" key="3">
    <source>
        <dbReference type="SMART" id="SM00470"/>
    </source>
</evidence>
<dbReference type="NCBIfam" id="TIGR00180">
    <property type="entry name" value="parB_part"/>
    <property type="match status" value="1"/>
</dbReference>
<gene>
    <name evidence="4" type="ORF">CU103_25330</name>
</gene>
<dbReference type="OrthoDB" id="9813122at2"/>
<dbReference type="InterPro" id="IPR050336">
    <property type="entry name" value="Chromosome_partition/occlusion"/>
</dbReference>
<dbReference type="GO" id="GO:0003677">
    <property type="term" value="F:DNA binding"/>
    <property type="evidence" value="ECO:0007669"/>
    <property type="project" value="InterPro"/>
</dbReference>
<reference evidence="5" key="1">
    <citation type="submission" date="2017-11" db="EMBL/GenBank/DDBJ databases">
        <authorList>
            <person name="Kuznetsova I."/>
            <person name="Sazanova A."/>
            <person name="Chirak E."/>
            <person name="Safronova V."/>
            <person name="Willems A."/>
        </authorList>
    </citation>
    <scope>NUCLEOTIDE SEQUENCE [LARGE SCALE GENOMIC DNA]</scope>
    <source>
        <strain evidence="5">CCBAU 03422</strain>
    </source>
</reference>